<proteinExistence type="predicted"/>
<feature type="signal peptide" evidence="1">
    <location>
        <begin position="1"/>
        <end position="18"/>
    </location>
</feature>
<evidence type="ECO:0000256" key="1">
    <source>
        <dbReference type="SAM" id="SignalP"/>
    </source>
</evidence>
<name>A0A914PB44_9BILA</name>
<dbReference type="AlphaFoldDB" id="A0A914PB44"/>
<dbReference type="PANTHER" id="PTHR47324:SF3">
    <property type="entry name" value="EGF-LIKE DOMAIN-CONTAINING PROTEIN"/>
    <property type="match status" value="1"/>
</dbReference>
<sequence length="144" mass="16078">MLLRFLVLLFLGVASIQAISVKRVAKTKCPAGFTGELCDVPICNPPGHANFSSDGQSIAFFVHDSVTTIQMIQTMKSQMKTIIDQAVKQSPKWLIQFDLIRFDDLSVYMPVSTRSPNEFIQAFDEFAAGNSHNRVAKVYIIKHV</sequence>
<keyword evidence="2" id="KW-1185">Reference proteome</keyword>
<dbReference type="WBParaSite" id="PDA_v2.g12521.t1">
    <property type="protein sequence ID" value="PDA_v2.g12521.t1"/>
    <property type="gene ID" value="PDA_v2.g12521"/>
</dbReference>
<reference evidence="3" key="1">
    <citation type="submission" date="2022-11" db="UniProtKB">
        <authorList>
            <consortium name="WormBaseParasite"/>
        </authorList>
    </citation>
    <scope>IDENTIFICATION</scope>
</reference>
<protein>
    <submittedName>
        <fullName evidence="3">Uncharacterized protein</fullName>
    </submittedName>
</protein>
<dbReference type="PANTHER" id="PTHR47324">
    <property type="entry name" value="PROTEIN IRG-7-RELATED"/>
    <property type="match status" value="1"/>
</dbReference>
<accession>A0A914PB44</accession>
<organism evidence="2 3">
    <name type="scientific">Panagrolaimus davidi</name>
    <dbReference type="NCBI Taxonomy" id="227884"/>
    <lineage>
        <taxon>Eukaryota</taxon>
        <taxon>Metazoa</taxon>
        <taxon>Ecdysozoa</taxon>
        <taxon>Nematoda</taxon>
        <taxon>Chromadorea</taxon>
        <taxon>Rhabditida</taxon>
        <taxon>Tylenchina</taxon>
        <taxon>Panagrolaimomorpha</taxon>
        <taxon>Panagrolaimoidea</taxon>
        <taxon>Panagrolaimidae</taxon>
        <taxon>Panagrolaimus</taxon>
    </lineage>
</organism>
<dbReference type="InterPro" id="IPR053295">
    <property type="entry name" value="Innate_immunity_reg"/>
</dbReference>
<evidence type="ECO:0000313" key="3">
    <source>
        <dbReference type="WBParaSite" id="PDA_v2.g12521.t1"/>
    </source>
</evidence>
<dbReference type="Proteomes" id="UP000887578">
    <property type="component" value="Unplaced"/>
</dbReference>
<keyword evidence="1" id="KW-0732">Signal</keyword>
<evidence type="ECO:0000313" key="2">
    <source>
        <dbReference type="Proteomes" id="UP000887578"/>
    </source>
</evidence>
<feature type="chain" id="PRO_5038139292" evidence="1">
    <location>
        <begin position="19"/>
        <end position="144"/>
    </location>
</feature>